<keyword evidence="5 8" id="KW-1133">Transmembrane helix</keyword>
<reference evidence="9 10" key="2">
    <citation type="journal article" date="2011" name="BMC Genomics">
        <title>Sequence of the hyperplastic genome of the naturally competent Thermus scotoductus SA-01.</title>
        <authorList>
            <person name="Gounder K."/>
            <person name="Brzuszkiewicz E."/>
            <person name="Liesegang H."/>
            <person name="Wollherr A."/>
            <person name="Daniel R."/>
            <person name="Gottschalk G."/>
            <person name="Reva O."/>
            <person name="Kumwenda B."/>
            <person name="Srivastava M."/>
            <person name="Bricio C."/>
            <person name="Berenguer J."/>
            <person name="van Heerden E."/>
            <person name="Litthauer D."/>
        </authorList>
    </citation>
    <scope>NUCLEOTIDE SEQUENCE [LARGE SCALE GENOMIC DNA]</scope>
    <source>
        <strain evidence="10">ATCC 700910 / SA-01</strain>
    </source>
</reference>
<feature type="transmembrane region" description="Helical" evidence="8">
    <location>
        <begin position="158"/>
        <end position="178"/>
    </location>
</feature>
<keyword evidence="3" id="KW-1003">Cell membrane</keyword>
<dbReference type="EMBL" id="CP001962">
    <property type="protein sequence ID" value="ADW22764.1"/>
    <property type="molecule type" value="Genomic_DNA"/>
</dbReference>
<dbReference type="PANTHER" id="PTHR20855">
    <property type="entry name" value="ADIPOR/PROGESTIN RECEPTOR-RELATED"/>
    <property type="match status" value="1"/>
</dbReference>
<gene>
    <name evidence="9" type="ordered locus">TSC_c21610</name>
</gene>
<evidence type="ECO:0000313" key="10">
    <source>
        <dbReference type="Proteomes" id="UP000008087"/>
    </source>
</evidence>
<accession>E8PP39</accession>
<evidence type="ECO:0000256" key="6">
    <source>
        <dbReference type="ARBA" id="ARBA00023136"/>
    </source>
</evidence>
<feature type="binding site" evidence="7">
    <location>
        <position position="193"/>
    </location>
    <ligand>
        <name>Zn(2+)</name>
        <dbReference type="ChEBI" id="CHEBI:29105"/>
    </ligand>
</feature>
<evidence type="ECO:0000256" key="7">
    <source>
        <dbReference type="PIRSR" id="PIRSR604254-1"/>
    </source>
</evidence>
<feature type="transmembrane region" description="Helical" evidence="8">
    <location>
        <begin position="80"/>
        <end position="97"/>
    </location>
</feature>
<feature type="transmembrane region" description="Helical" evidence="8">
    <location>
        <begin position="190"/>
        <end position="215"/>
    </location>
</feature>
<keyword evidence="4 8" id="KW-0812">Transmembrane</keyword>
<dbReference type="Proteomes" id="UP000008087">
    <property type="component" value="Chromosome"/>
</dbReference>
<organism evidence="9 10">
    <name type="scientific">Thermus scotoductus (strain ATCC 700910 / SA-01)</name>
    <dbReference type="NCBI Taxonomy" id="743525"/>
    <lineage>
        <taxon>Bacteria</taxon>
        <taxon>Thermotogati</taxon>
        <taxon>Deinococcota</taxon>
        <taxon>Deinococci</taxon>
        <taxon>Thermales</taxon>
        <taxon>Thermaceae</taxon>
        <taxon>Thermus</taxon>
    </lineage>
</organism>
<feature type="transmembrane region" description="Helical" evidence="8">
    <location>
        <begin position="134"/>
        <end position="152"/>
    </location>
</feature>
<dbReference type="InterPro" id="IPR004254">
    <property type="entry name" value="AdipoR/HlyIII-related"/>
</dbReference>
<comment type="similarity">
    <text evidence="2">Belongs to the UPF0073 (Hly-III) family.</text>
</comment>
<dbReference type="HOGENOM" id="CLU_051078_2_2_0"/>
<comment type="subcellular location">
    <subcellularLocation>
        <location evidence="1">Cell membrane</location>
        <topology evidence="1">Multi-pass membrane protein</topology>
    </subcellularLocation>
</comment>
<feature type="transmembrane region" description="Helical" evidence="8">
    <location>
        <begin position="109"/>
        <end position="127"/>
    </location>
</feature>
<dbReference type="KEGG" id="tsc:TSC_c21610"/>
<feature type="binding site" evidence="7">
    <location>
        <position position="66"/>
    </location>
    <ligand>
        <name>Zn(2+)</name>
        <dbReference type="ChEBI" id="CHEBI:29105"/>
    </ligand>
</feature>
<dbReference type="GO" id="GO:0140911">
    <property type="term" value="F:pore-forming activity"/>
    <property type="evidence" value="ECO:0007669"/>
    <property type="project" value="InterPro"/>
</dbReference>
<dbReference type="NCBIfam" id="TIGR01065">
    <property type="entry name" value="hlyIII"/>
    <property type="match status" value="1"/>
</dbReference>
<dbReference type="Pfam" id="PF03006">
    <property type="entry name" value="HlyIII"/>
    <property type="match status" value="1"/>
</dbReference>
<dbReference type="AlphaFoldDB" id="E8PP39"/>
<evidence type="ECO:0000256" key="5">
    <source>
        <dbReference type="ARBA" id="ARBA00022989"/>
    </source>
</evidence>
<feature type="binding site" evidence="7">
    <location>
        <position position="197"/>
    </location>
    <ligand>
        <name>Zn(2+)</name>
        <dbReference type="ChEBI" id="CHEBI:29105"/>
    </ligand>
</feature>
<evidence type="ECO:0000256" key="3">
    <source>
        <dbReference type="ARBA" id="ARBA00022475"/>
    </source>
</evidence>
<dbReference type="GO" id="GO:0005886">
    <property type="term" value="C:plasma membrane"/>
    <property type="evidence" value="ECO:0007669"/>
    <property type="project" value="UniProtKB-SubCell"/>
</dbReference>
<evidence type="ECO:0000256" key="1">
    <source>
        <dbReference type="ARBA" id="ARBA00004651"/>
    </source>
</evidence>
<evidence type="ECO:0000256" key="4">
    <source>
        <dbReference type="ARBA" id="ARBA00022692"/>
    </source>
</evidence>
<feature type="transmembrane region" description="Helical" evidence="8">
    <location>
        <begin position="20"/>
        <end position="39"/>
    </location>
</feature>
<name>E8PP39_THESS</name>
<proteinExistence type="inferred from homology"/>
<evidence type="ECO:0000313" key="9">
    <source>
        <dbReference type="EMBL" id="ADW22764.1"/>
    </source>
</evidence>
<feature type="transmembrane region" description="Helical" evidence="8">
    <location>
        <begin position="45"/>
        <end position="68"/>
    </location>
</feature>
<dbReference type="GO" id="GO:0046872">
    <property type="term" value="F:metal ion binding"/>
    <property type="evidence" value="ECO:0007669"/>
    <property type="project" value="UniProtKB-KW"/>
</dbReference>
<sequence length="216" mass="24237">MPEAQARVRWGMVREPFNALSHALGVPLALLGSAFLLLLAPREVWPALLIFGLTMAFMFGASTLYHALRVGDRALAWLRRLDHAAIFLFIAGSYTPFLVEGLQESWKPFALGLVWSLALLGVGFRLFFLRAPRWLYTLAYLALGWLSVFFLPKLHLPLPTFGLMALSGAFYTLGAWVYARKKPDPWPGKVGFHGLWHLLVLVGSLFMYLAVLSLYT</sequence>
<reference evidence="10" key="1">
    <citation type="submission" date="2010-03" db="EMBL/GenBank/DDBJ databases">
        <title>The genome sequence of Thermus scotoductus SA-01.</title>
        <authorList>
            <person name="Gounder K."/>
            <person name="Liesegang H."/>
            <person name="Brzuszkiewicz E."/>
            <person name="Wollherr A."/>
            <person name="Daniel R."/>
            <person name="Gottschalk G."/>
            <person name="van Heerden E."/>
            <person name="Litthauer D."/>
        </authorList>
    </citation>
    <scope>NUCLEOTIDE SEQUENCE [LARGE SCALE GENOMIC DNA]</scope>
    <source>
        <strain evidence="10">ATCC 700910 / SA-01</strain>
    </source>
</reference>
<evidence type="ECO:0000256" key="8">
    <source>
        <dbReference type="SAM" id="Phobius"/>
    </source>
</evidence>
<keyword evidence="7" id="KW-0862">Zinc</keyword>
<dbReference type="PANTHER" id="PTHR20855:SF3">
    <property type="entry name" value="LD03007P"/>
    <property type="match status" value="1"/>
</dbReference>
<dbReference type="InterPro" id="IPR005744">
    <property type="entry name" value="Hy-lIII"/>
</dbReference>
<keyword evidence="7" id="KW-0479">Metal-binding</keyword>
<dbReference type="STRING" id="743525.TSC_c21610"/>
<dbReference type="eggNOG" id="COG1272">
    <property type="taxonomic scope" value="Bacteria"/>
</dbReference>
<protein>
    <submittedName>
        <fullName evidence="9">Channel protein, hemolysin III family</fullName>
    </submittedName>
</protein>
<evidence type="ECO:0000256" key="2">
    <source>
        <dbReference type="ARBA" id="ARBA00008488"/>
    </source>
</evidence>
<keyword evidence="6 8" id="KW-0472">Membrane</keyword>